<reference evidence="2 3" key="1">
    <citation type="submission" date="2016-11" db="EMBL/GenBank/DDBJ databases">
        <title>Complete genome sequencing of Virgibacillus halodenitrificans PDB-F2.</title>
        <authorList>
            <person name="Sun Z."/>
            <person name="Zhou Y."/>
            <person name="Li H."/>
        </authorList>
    </citation>
    <scope>NUCLEOTIDE SEQUENCE [LARGE SCALE GENOMIC DNA]</scope>
    <source>
        <strain evidence="2 3">PDB-F2</strain>
        <plasmid evidence="2 3">unnamed1</plasmid>
    </source>
</reference>
<dbReference type="PROSITE" id="PS51736">
    <property type="entry name" value="RECOMBINASES_3"/>
    <property type="match status" value="1"/>
</dbReference>
<evidence type="ECO:0000259" key="1">
    <source>
        <dbReference type="PROSITE" id="PS51736"/>
    </source>
</evidence>
<protein>
    <recommendedName>
        <fullName evidence="1">Resolvase/invertase-type recombinase catalytic domain-containing protein</fullName>
    </recommendedName>
</protein>
<dbReference type="GO" id="GO:0003677">
    <property type="term" value="F:DNA binding"/>
    <property type="evidence" value="ECO:0007669"/>
    <property type="project" value="InterPro"/>
</dbReference>
<dbReference type="InterPro" id="IPR006119">
    <property type="entry name" value="Resolv_N"/>
</dbReference>
<dbReference type="InterPro" id="IPR006120">
    <property type="entry name" value="Resolvase_HTH_dom"/>
</dbReference>
<dbReference type="Pfam" id="PF00239">
    <property type="entry name" value="Resolvase"/>
    <property type="match status" value="1"/>
</dbReference>
<dbReference type="GO" id="GO:0000150">
    <property type="term" value="F:DNA strand exchange activity"/>
    <property type="evidence" value="ECO:0007669"/>
    <property type="project" value="InterPro"/>
</dbReference>
<gene>
    <name evidence="2" type="ORF">BME96_18950</name>
</gene>
<proteinExistence type="predicted"/>
<name>A0AAC9NMA3_VIRHA</name>
<sequence>MKIGYARYISDNQSSDNVVKIMEKAKVDKLIFGISSQSNDQKKFKEFIHTLEKEDILVVKGLETLGETIIDIIDILNLLNEKEIGIQVLEINSNTDEDVELKNVRFQKILKRYLIHVLELASDNLKEDIRYRQSIGAKYAKRMNTKKKKTKGRPKKYSENAKDPYDREIYYAVVAMLDKNIPISDIADELYLSRTTVYRIKEDIEKDDHTE</sequence>
<dbReference type="KEGG" id="vhl:BME96_18950"/>
<dbReference type="Proteomes" id="UP000182945">
    <property type="component" value="Plasmid unnamed1"/>
</dbReference>
<dbReference type="SUPFAM" id="SSF53041">
    <property type="entry name" value="Resolvase-like"/>
    <property type="match status" value="1"/>
</dbReference>
<organism evidence="2 3">
    <name type="scientific">Virgibacillus halodenitrificans</name>
    <name type="common">Bacillus halodenitrificans</name>
    <dbReference type="NCBI Taxonomy" id="1482"/>
    <lineage>
        <taxon>Bacteria</taxon>
        <taxon>Bacillati</taxon>
        <taxon>Bacillota</taxon>
        <taxon>Bacilli</taxon>
        <taxon>Bacillales</taxon>
        <taxon>Bacillaceae</taxon>
        <taxon>Virgibacillus</taxon>
    </lineage>
</organism>
<dbReference type="SMART" id="SM00857">
    <property type="entry name" value="Resolvase"/>
    <property type="match status" value="1"/>
</dbReference>
<dbReference type="InterPro" id="IPR036162">
    <property type="entry name" value="Resolvase-like_N_sf"/>
</dbReference>
<dbReference type="EMBL" id="CP017963">
    <property type="protein sequence ID" value="APC50362.1"/>
    <property type="molecule type" value="Genomic_DNA"/>
</dbReference>
<keyword evidence="2" id="KW-0614">Plasmid</keyword>
<dbReference type="AlphaFoldDB" id="A0AAC9NMA3"/>
<accession>A0AAC9NMA3</accession>
<evidence type="ECO:0000313" key="3">
    <source>
        <dbReference type="Proteomes" id="UP000182945"/>
    </source>
</evidence>
<geneLocation type="plasmid" evidence="2 3">
    <name>unnamed1</name>
</geneLocation>
<dbReference type="RefSeq" id="WP_071650082.1">
    <property type="nucleotide sequence ID" value="NZ_CP017963.1"/>
</dbReference>
<dbReference type="GeneID" id="71516492"/>
<evidence type="ECO:0000313" key="2">
    <source>
        <dbReference type="EMBL" id="APC50362.1"/>
    </source>
</evidence>
<dbReference type="Gene3D" id="3.40.50.1390">
    <property type="entry name" value="Resolvase, N-terminal catalytic domain"/>
    <property type="match status" value="1"/>
</dbReference>
<dbReference type="Gene3D" id="1.10.10.60">
    <property type="entry name" value="Homeodomain-like"/>
    <property type="match status" value="1"/>
</dbReference>
<feature type="domain" description="Resolvase/invertase-type recombinase catalytic" evidence="1">
    <location>
        <begin position="1"/>
        <end position="144"/>
    </location>
</feature>
<dbReference type="Pfam" id="PF02796">
    <property type="entry name" value="HTH_7"/>
    <property type="match status" value="1"/>
</dbReference>